<dbReference type="RefSeq" id="WP_127566233.1">
    <property type="nucleotide sequence ID" value="NZ_BMFB01000005.1"/>
</dbReference>
<accession>A0A3T0E8N3</accession>
<reference evidence="1 2" key="1">
    <citation type="submission" date="2016-12" db="EMBL/GenBank/DDBJ databases">
        <title>The genome of dimorphic prosthecate Glycocaulis alkaliphilus 6b-8t, isolated from crude oil dictates its adaptability in petroleum environments.</title>
        <authorList>
            <person name="Wu X.-L."/>
            <person name="Geng S."/>
        </authorList>
    </citation>
    <scope>NUCLEOTIDE SEQUENCE [LARGE SCALE GENOMIC DNA]</scope>
    <source>
        <strain evidence="1 2">6B-8</strain>
    </source>
</reference>
<proteinExistence type="predicted"/>
<dbReference type="GO" id="GO:0016289">
    <property type="term" value="F:acyl-CoA hydrolase activity"/>
    <property type="evidence" value="ECO:0007669"/>
    <property type="project" value="UniProtKB-ARBA"/>
</dbReference>
<evidence type="ECO:0000313" key="1">
    <source>
        <dbReference type="EMBL" id="AZU03765.1"/>
    </source>
</evidence>
<dbReference type="InterPro" id="IPR003736">
    <property type="entry name" value="PAAI_dom"/>
</dbReference>
<dbReference type="InterPro" id="IPR006683">
    <property type="entry name" value="Thioestr_dom"/>
</dbReference>
<sequence length="153" mass="16568">MTPPDRLMDHFGSDEAHQRFWGLLDAHVIELGYGRAKLEIPVAKHWLNLNNAVHGGASAGWLDQVAGLATNTLCDPGEVFVTATASLQYRRPFAPDDGPALASAEVTARTGRKATTHARIANRHGDIALEGEFLFILTARRVNTTQADSPAKD</sequence>
<dbReference type="Gene3D" id="3.10.129.10">
    <property type="entry name" value="Hotdog Thioesterase"/>
    <property type="match status" value="1"/>
</dbReference>
<keyword evidence="2" id="KW-1185">Reference proteome</keyword>
<dbReference type="SUPFAM" id="SSF54637">
    <property type="entry name" value="Thioesterase/thiol ester dehydrase-isomerase"/>
    <property type="match status" value="1"/>
</dbReference>
<dbReference type="CDD" id="cd03443">
    <property type="entry name" value="PaaI_thioesterase"/>
    <property type="match status" value="1"/>
</dbReference>
<evidence type="ECO:0000313" key="2">
    <source>
        <dbReference type="Proteomes" id="UP000286954"/>
    </source>
</evidence>
<dbReference type="OrthoDB" id="3477511at2"/>
<protein>
    <submittedName>
        <fullName evidence="1">Phenylacetic acid degradation-like protein</fullName>
    </submittedName>
</protein>
<dbReference type="AlphaFoldDB" id="A0A3T0E8N3"/>
<dbReference type="NCBIfam" id="TIGR00369">
    <property type="entry name" value="unchar_dom_1"/>
    <property type="match status" value="1"/>
</dbReference>
<dbReference type="EMBL" id="CP018911">
    <property type="protein sequence ID" value="AZU03765.1"/>
    <property type="molecule type" value="Genomic_DNA"/>
</dbReference>
<dbReference type="Pfam" id="PF03061">
    <property type="entry name" value="4HBT"/>
    <property type="match status" value="1"/>
</dbReference>
<dbReference type="KEGG" id="gak:X907_1230"/>
<organism evidence="1 2">
    <name type="scientific">Glycocaulis alkaliphilus</name>
    <dbReference type="NCBI Taxonomy" id="1434191"/>
    <lineage>
        <taxon>Bacteria</taxon>
        <taxon>Pseudomonadati</taxon>
        <taxon>Pseudomonadota</taxon>
        <taxon>Alphaproteobacteria</taxon>
        <taxon>Maricaulales</taxon>
        <taxon>Maricaulaceae</taxon>
        <taxon>Glycocaulis</taxon>
    </lineage>
</organism>
<name>A0A3T0E8N3_9PROT</name>
<dbReference type="Proteomes" id="UP000286954">
    <property type="component" value="Chromosome"/>
</dbReference>
<dbReference type="InterPro" id="IPR029069">
    <property type="entry name" value="HotDog_dom_sf"/>
</dbReference>
<gene>
    <name evidence="1" type="ORF">X907_1230</name>
</gene>